<keyword evidence="5" id="KW-1015">Disulfide bond</keyword>
<evidence type="ECO:0000259" key="6">
    <source>
        <dbReference type="SMART" id="SM00835"/>
    </source>
</evidence>
<dbReference type="PRINTS" id="PR00439">
    <property type="entry name" value="11SGLOBULIN"/>
</dbReference>
<dbReference type="GO" id="GO:0010431">
    <property type="term" value="P:seed maturation"/>
    <property type="evidence" value="ECO:0007669"/>
    <property type="project" value="UniProtKB-ARBA"/>
</dbReference>
<evidence type="ECO:0000313" key="8">
    <source>
        <dbReference type="Proteomes" id="UP000436088"/>
    </source>
</evidence>
<dbReference type="Gene3D" id="2.60.120.10">
    <property type="entry name" value="Jelly Rolls"/>
    <property type="match status" value="1"/>
</dbReference>
<evidence type="ECO:0000256" key="3">
    <source>
        <dbReference type="ARBA" id="ARBA00022761"/>
    </source>
</evidence>
<evidence type="ECO:0000256" key="4">
    <source>
        <dbReference type="ARBA" id="ARBA00023129"/>
    </source>
</evidence>
<evidence type="ECO:0000256" key="1">
    <source>
        <dbReference type="ARBA" id="ARBA00007178"/>
    </source>
</evidence>
<evidence type="ECO:0000256" key="2">
    <source>
        <dbReference type="ARBA" id="ARBA00022729"/>
    </source>
</evidence>
<keyword evidence="2" id="KW-0732">Signal</keyword>
<dbReference type="InterPro" id="IPR006045">
    <property type="entry name" value="Cupin_1"/>
</dbReference>
<keyword evidence="8" id="KW-1185">Reference proteome</keyword>
<feature type="domain" description="Cupin type-1" evidence="6">
    <location>
        <begin position="1"/>
        <end position="89"/>
    </location>
</feature>
<dbReference type="Proteomes" id="UP000436088">
    <property type="component" value="Unassembled WGS sequence"/>
</dbReference>
<protein>
    <recommendedName>
        <fullName evidence="6">Cupin type-1 domain-containing protein</fullName>
    </recommendedName>
</protein>
<reference evidence="7" key="1">
    <citation type="submission" date="2019-09" db="EMBL/GenBank/DDBJ databases">
        <title>Draft genome information of white flower Hibiscus syriacus.</title>
        <authorList>
            <person name="Kim Y.-M."/>
        </authorList>
    </citation>
    <scope>NUCLEOTIDE SEQUENCE [LARGE SCALE GENOMIC DNA]</scope>
    <source>
        <strain evidence="7">YM2019G1</strain>
    </source>
</reference>
<dbReference type="SMART" id="SM00835">
    <property type="entry name" value="Cupin_1"/>
    <property type="match status" value="1"/>
</dbReference>
<dbReference type="PANTHER" id="PTHR31189:SF35">
    <property type="entry name" value="12S SEED STORAGE PROTEIN CRB"/>
    <property type="match status" value="1"/>
</dbReference>
<accession>A0A6A2WMW7</accession>
<keyword evidence="3" id="KW-0758">Storage protein</keyword>
<organism evidence="7 8">
    <name type="scientific">Hibiscus syriacus</name>
    <name type="common">Rose of Sharon</name>
    <dbReference type="NCBI Taxonomy" id="106335"/>
    <lineage>
        <taxon>Eukaryota</taxon>
        <taxon>Viridiplantae</taxon>
        <taxon>Streptophyta</taxon>
        <taxon>Embryophyta</taxon>
        <taxon>Tracheophyta</taxon>
        <taxon>Spermatophyta</taxon>
        <taxon>Magnoliopsida</taxon>
        <taxon>eudicotyledons</taxon>
        <taxon>Gunneridae</taxon>
        <taxon>Pentapetalae</taxon>
        <taxon>rosids</taxon>
        <taxon>malvids</taxon>
        <taxon>Malvales</taxon>
        <taxon>Malvaceae</taxon>
        <taxon>Malvoideae</taxon>
        <taxon>Hibiscus</taxon>
    </lineage>
</organism>
<dbReference type="SUPFAM" id="SSF51182">
    <property type="entry name" value="RmlC-like cupins"/>
    <property type="match status" value="1"/>
</dbReference>
<dbReference type="InterPro" id="IPR014710">
    <property type="entry name" value="RmlC-like_jellyroll"/>
</dbReference>
<dbReference type="PANTHER" id="PTHR31189">
    <property type="entry name" value="OS03G0336100 PROTEIN-RELATED"/>
    <property type="match status" value="1"/>
</dbReference>
<dbReference type="Pfam" id="PF00190">
    <property type="entry name" value="Cupin_1"/>
    <property type="match status" value="1"/>
</dbReference>
<dbReference type="InterPro" id="IPR011051">
    <property type="entry name" value="RmlC_Cupin_sf"/>
</dbReference>
<dbReference type="InterPro" id="IPR050253">
    <property type="entry name" value="Seed_Storage-Functional"/>
</dbReference>
<dbReference type="EMBL" id="VEPZ02001731">
    <property type="protein sequence ID" value="KAE8660781.1"/>
    <property type="molecule type" value="Genomic_DNA"/>
</dbReference>
<sequence>MLRGSARIQVVNQNGDTVFDDNVEQGQLLTVPQNFAFLKRAGSEGAEWISFFTNSDATNTPMAGRVSAIQVLPEEVVAASYQISREDARRVKLNNQDTFFFTCSRSERRAEA</sequence>
<gene>
    <name evidence="7" type="ORF">F3Y22_tig00116951pilonHSYRG00824</name>
</gene>
<evidence type="ECO:0000313" key="7">
    <source>
        <dbReference type="EMBL" id="KAE8660781.1"/>
    </source>
</evidence>
<comment type="similarity">
    <text evidence="1">Belongs to the 11S seed storage protein (globulins) family.</text>
</comment>
<proteinExistence type="inferred from homology"/>
<name>A0A6A2WMW7_HIBSY</name>
<comment type="caution">
    <text evidence="7">The sequence shown here is derived from an EMBL/GenBank/DDBJ whole genome shotgun (WGS) entry which is preliminary data.</text>
</comment>
<evidence type="ECO:0000256" key="5">
    <source>
        <dbReference type="ARBA" id="ARBA00023157"/>
    </source>
</evidence>
<dbReference type="InterPro" id="IPR006044">
    <property type="entry name" value="11S_seedstore_pln"/>
</dbReference>
<dbReference type="AlphaFoldDB" id="A0A6A2WMW7"/>
<keyword evidence="4" id="KW-0708">Seed storage protein</keyword>
<dbReference type="GO" id="GO:0045735">
    <property type="term" value="F:nutrient reservoir activity"/>
    <property type="evidence" value="ECO:0007669"/>
    <property type="project" value="UniProtKB-KW"/>
</dbReference>